<evidence type="ECO:0000313" key="3">
    <source>
        <dbReference type="Proteomes" id="UP000008493"/>
    </source>
</evidence>
<name>K5WUK1_AGABU</name>
<dbReference type="RefSeq" id="XP_007335125.1">
    <property type="nucleotide sequence ID" value="XM_007335063.1"/>
</dbReference>
<feature type="compositionally biased region" description="Polar residues" evidence="1">
    <location>
        <begin position="162"/>
        <end position="176"/>
    </location>
</feature>
<accession>K5WUK1</accession>
<dbReference type="GeneID" id="18827949"/>
<gene>
    <name evidence="2" type="ORF">AGABI1DRAFT_133475</name>
</gene>
<proteinExistence type="predicted"/>
<organism evidence="2 3">
    <name type="scientific">Agaricus bisporus var. burnettii (strain JB137-S8 / ATCC MYA-4627 / FGSC 10392)</name>
    <name type="common">White button mushroom</name>
    <dbReference type="NCBI Taxonomy" id="597362"/>
    <lineage>
        <taxon>Eukaryota</taxon>
        <taxon>Fungi</taxon>
        <taxon>Dikarya</taxon>
        <taxon>Basidiomycota</taxon>
        <taxon>Agaricomycotina</taxon>
        <taxon>Agaricomycetes</taxon>
        <taxon>Agaricomycetidae</taxon>
        <taxon>Agaricales</taxon>
        <taxon>Agaricineae</taxon>
        <taxon>Agaricaceae</taxon>
        <taxon>Agaricus</taxon>
    </lineage>
</organism>
<evidence type="ECO:0000313" key="2">
    <source>
        <dbReference type="EMBL" id="EKM74237.1"/>
    </source>
</evidence>
<evidence type="ECO:0000256" key="1">
    <source>
        <dbReference type="SAM" id="MobiDB-lite"/>
    </source>
</evidence>
<keyword evidence="3" id="KW-1185">Reference proteome</keyword>
<dbReference type="InParanoid" id="K5WUK1"/>
<sequence>MSSKGSYAPRPLQLDSDPYLVAAEVHRRERSTLYAFLCGQSPNGKGKSKAKSSAHHQAHRGTTISQTGSEVALRQSRHSDVRSNDSFDLLLDTDSIMSDAPVIHSTGTFSTTRDDFDAVDEDMPLVELGQLIDEAMPLFEVEPMEESNPPMEVEELKPMVGNSRQPPSHCTPTNLNHPPPRSGTSERRRSPPSDSEPEERSASSKRRRSSLSDNETEEWSASTKRRRSEAEERRVSTKRRLSSLSGNETEEQSASTKRRRSEAEEQRVGTKRRLSSFSATRPKNRVRAPK</sequence>
<reference evidence="3" key="1">
    <citation type="journal article" date="2012" name="Proc. Natl. Acad. Sci. U.S.A.">
        <title>Genome sequence of the button mushroom Agaricus bisporus reveals mechanisms governing adaptation to a humic-rich ecological niche.</title>
        <authorList>
            <person name="Morin E."/>
            <person name="Kohler A."/>
            <person name="Baker A.R."/>
            <person name="Foulongne-Oriol M."/>
            <person name="Lombard V."/>
            <person name="Nagy L.G."/>
            <person name="Ohm R.A."/>
            <person name="Patyshakuliyeva A."/>
            <person name="Brun A."/>
            <person name="Aerts A.L."/>
            <person name="Bailey A.M."/>
            <person name="Billette C."/>
            <person name="Coutinho P.M."/>
            <person name="Deakin G."/>
            <person name="Doddapaneni H."/>
            <person name="Floudas D."/>
            <person name="Grimwood J."/>
            <person name="Hilden K."/>
            <person name="Kuees U."/>
            <person name="LaButti K.M."/>
            <person name="Lapidus A."/>
            <person name="Lindquist E.A."/>
            <person name="Lucas S.M."/>
            <person name="Murat C."/>
            <person name="Riley R.W."/>
            <person name="Salamov A.A."/>
            <person name="Schmutz J."/>
            <person name="Subramanian V."/>
            <person name="Woesten H.A.B."/>
            <person name="Xu J."/>
            <person name="Eastwood D.C."/>
            <person name="Foster G.D."/>
            <person name="Sonnenberg A.S."/>
            <person name="Cullen D."/>
            <person name="de Vries R.P."/>
            <person name="Lundell T."/>
            <person name="Hibbett D.S."/>
            <person name="Henrissat B."/>
            <person name="Burton K.S."/>
            <person name="Kerrigan R.W."/>
            <person name="Challen M.P."/>
            <person name="Grigoriev I.V."/>
            <person name="Martin F."/>
        </authorList>
    </citation>
    <scope>NUCLEOTIDE SEQUENCE [LARGE SCALE GENOMIC DNA]</scope>
    <source>
        <strain evidence="3">JB137-S8 / ATCC MYA-4627 / FGSC 10392</strain>
    </source>
</reference>
<feature type="compositionally biased region" description="Basic residues" evidence="1">
    <location>
        <begin position="46"/>
        <end position="59"/>
    </location>
</feature>
<protein>
    <submittedName>
        <fullName evidence="2">Uncharacterized protein</fullName>
    </submittedName>
</protein>
<dbReference type="Proteomes" id="UP000008493">
    <property type="component" value="Unassembled WGS sequence"/>
</dbReference>
<feature type="region of interest" description="Disordered" evidence="1">
    <location>
        <begin position="159"/>
        <end position="290"/>
    </location>
</feature>
<dbReference type="EMBL" id="JH971548">
    <property type="protein sequence ID" value="EKM74237.1"/>
    <property type="molecule type" value="Genomic_DNA"/>
</dbReference>
<dbReference type="AlphaFoldDB" id="K5WUK1"/>
<feature type="region of interest" description="Disordered" evidence="1">
    <location>
        <begin position="38"/>
        <end position="82"/>
    </location>
</feature>
<feature type="compositionally biased region" description="Polar residues" evidence="1">
    <location>
        <begin position="60"/>
        <end position="69"/>
    </location>
</feature>
<feature type="compositionally biased region" description="Polar residues" evidence="1">
    <location>
        <begin position="242"/>
        <end position="255"/>
    </location>
</feature>
<dbReference type="HOGENOM" id="CLU_959653_0_0_1"/>
<dbReference type="KEGG" id="abp:AGABI1DRAFT133475"/>